<feature type="transmembrane region" description="Helical" evidence="1">
    <location>
        <begin position="38"/>
        <end position="56"/>
    </location>
</feature>
<accession>A0A0D0PZV2</accession>
<comment type="caution">
    <text evidence="2">The sequence shown here is derived from an EMBL/GenBank/DDBJ whole genome shotgun (WGS) entry which is preliminary data.</text>
</comment>
<name>A0A0D0PZV2_KITGR</name>
<keyword evidence="1" id="KW-0472">Membrane</keyword>
<sequence>MTSRSSPPGWGTFVALLAVFAATFGVLQFIGRPCTVALARWIAFTTFLACVAPAVLAFSTGLPWWTVPAAAVPAALFAAEAARRLSAAQTPGGPLGVLDDRSPA</sequence>
<keyword evidence="1" id="KW-1133">Transmembrane helix</keyword>
<feature type="transmembrane region" description="Helical" evidence="1">
    <location>
        <begin position="62"/>
        <end position="79"/>
    </location>
</feature>
<gene>
    <name evidence="2" type="ORF">TR51_18850</name>
</gene>
<evidence type="ECO:0000256" key="1">
    <source>
        <dbReference type="SAM" id="Phobius"/>
    </source>
</evidence>
<feature type="transmembrane region" description="Helical" evidence="1">
    <location>
        <begin position="12"/>
        <end position="31"/>
    </location>
</feature>
<proteinExistence type="predicted"/>
<reference evidence="2 3" key="1">
    <citation type="submission" date="2015-02" db="EMBL/GenBank/DDBJ databases">
        <title>Draft genome sequence of Kitasatospora griseola MF730-N6, a bafilomycin, terpentecin and satosporin producer.</title>
        <authorList>
            <person name="Arens J.C."/>
            <person name="Haltli B."/>
            <person name="Kerr R.G."/>
        </authorList>
    </citation>
    <scope>NUCLEOTIDE SEQUENCE [LARGE SCALE GENOMIC DNA]</scope>
    <source>
        <strain evidence="2 3">MF730-N6</strain>
    </source>
</reference>
<dbReference type="OrthoDB" id="4239081at2"/>
<evidence type="ECO:0000313" key="3">
    <source>
        <dbReference type="Proteomes" id="UP000032066"/>
    </source>
</evidence>
<dbReference type="Proteomes" id="UP000032066">
    <property type="component" value="Unassembled WGS sequence"/>
</dbReference>
<keyword evidence="3" id="KW-1185">Reference proteome</keyword>
<protein>
    <submittedName>
        <fullName evidence="2">Uncharacterized protein</fullName>
    </submittedName>
</protein>
<evidence type="ECO:0000313" key="2">
    <source>
        <dbReference type="EMBL" id="KIQ65802.1"/>
    </source>
</evidence>
<dbReference type="AlphaFoldDB" id="A0A0D0PZV2"/>
<organism evidence="2 3">
    <name type="scientific">Kitasatospora griseola</name>
    <name type="common">Streptomyces griseolosporeus</name>
    <dbReference type="NCBI Taxonomy" id="2064"/>
    <lineage>
        <taxon>Bacteria</taxon>
        <taxon>Bacillati</taxon>
        <taxon>Actinomycetota</taxon>
        <taxon>Actinomycetes</taxon>
        <taxon>Kitasatosporales</taxon>
        <taxon>Streptomycetaceae</taxon>
        <taxon>Kitasatospora</taxon>
    </lineage>
</organism>
<keyword evidence="1" id="KW-0812">Transmembrane</keyword>
<dbReference type="EMBL" id="JXZB01000002">
    <property type="protein sequence ID" value="KIQ65802.1"/>
    <property type="molecule type" value="Genomic_DNA"/>
</dbReference>
<dbReference type="RefSeq" id="WP_043912172.1">
    <property type="nucleotide sequence ID" value="NZ_JXZB01000002.1"/>
</dbReference>